<gene>
    <name evidence="1" type="ORF">DERF_001394</name>
</gene>
<name>A0A922IBR9_DERFA</name>
<evidence type="ECO:0000313" key="2">
    <source>
        <dbReference type="Proteomes" id="UP000790347"/>
    </source>
</evidence>
<evidence type="ECO:0000313" key="1">
    <source>
        <dbReference type="EMBL" id="KAH9527376.1"/>
    </source>
</evidence>
<organism evidence="1 2">
    <name type="scientific">Dermatophagoides farinae</name>
    <name type="common">American house dust mite</name>
    <dbReference type="NCBI Taxonomy" id="6954"/>
    <lineage>
        <taxon>Eukaryota</taxon>
        <taxon>Metazoa</taxon>
        <taxon>Ecdysozoa</taxon>
        <taxon>Arthropoda</taxon>
        <taxon>Chelicerata</taxon>
        <taxon>Arachnida</taxon>
        <taxon>Acari</taxon>
        <taxon>Acariformes</taxon>
        <taxon>Sarcoptiformes</taxon>
        <taxon>Astigmata</taxon>
        <taxon>Psoroptidia</taxon>
        <taxon>Analgoidea</taxon>
        <taxon>Pyroglyphidae</taxon>
        <taxon>Dermatophagoidinae</taxon>
        <taxon>Dermatophagoides</taxon>
    </lineage>
</organism>
<reference evidence="1" key="1">
    <citation type="submission" date="2013-05" db="EMBL/GenBank/DDBJ databases">
        <authorList>
            <person name="Yim A.K.Y."/>
            <person name="Chan T.F."/>
            <person name="Ji K.M."/>
            <person name="Liu X.Y."/>
            <person name="Zhou J.W."/>
            <person name="Li R.Q."/>
            <person name="Yang K.Y."/>
            <person name="Li J."/>
            <person name="Li M."/>
            <person name="Law P.T.W."/>
            <person name="Wu Y.L."/>
            <person name="Cai Z.L."/>
            <person name="Qin H."/>
            <person name="Bao Y."/>
            <person name="Leung R.K.K."/>
            <person name="Ng P.K.S."/>
            <person name="Zou J."/>
            <person name="Zhong X.J."/>
            <person name="Ran P.X."/>
            <person name="Zhong N.S."/>
            <person name="Liu Z.G."/>
            <person name="Tsui S.K.W."/>
        </authorList>
    </citation>
    <scope>NUCLEOTIDE SEQUENCE</scope>
    <source>
        <strain evidence="1">Derf</strain>
        <tissue evidence="1">Whole organism</tissue>
    </source>
</reference>
<reference evidence="1" key="2">
    <citation type="journal article" date="2022" name="Res Sq">
        <title>Comparative Genomics Reveals Insights into the Divergent Evolution of Astigmatic Mites and Household Pest Adaptations.</title>
        <authorList>
            <person name="Xiong Q."/>
            <person name="Wan A.T.-Y."/>
            <person name="Liu X.-Y."/>
            <person name="Fung C.S.-H."/>
            <person name="Xiao X."/>
            <person name="Malainual N."/>
            <person name="Hou J."/>
            <person name="Wang L."/>
            <person name="Wang M."/>
            <person name="Yang K."/>
            <person name="Cui Y."/>
            <person name="Leung E."/>
            <person name="Nong W."/>
            <person name="Shin S.-K."/>
            <person name="Au S."/>
            <person name="Jeong K.Y."/>
            <person name="Chew F.T."/>
            <person name="Hui J."/>
            <person name="Leung T.F."/>
            <person name="Tungtrongchitr A."/>
            <person name="Zhong N."/>
            <person name="Liu Z."/>
            <person name="Tsui S."/>
        </authorList>
    </citation>
    <scope>NUCLEOTIDE SEQUENCE</scope>
    <source>
        <strain evidence="1">Derf</strain>
        <tissue evidence="1">Whole organism</tissue>
    </source>
</reference>
<dbReference type="AlphaFoldDB" id="A0A922IBR9"/>
<sequence>MQQMQCLSFPVRNIKRLLPQRQTATIRWLSGFLEGFTHKSSGLAQIWPKEAAERRLEHPANSDLERTLLVQIHDFLAQNNPYAIQFKAFSYALI</sequence>
<proteinExistence type="predicted"/>
<comment type="caution">
    <text evidence="1">The sequence shown here is derived from an EMBL/GenBank/DDBJ whole genome shotgun (WGS) entry which is preliminary data.</text>
</comment>
<keyword evidence="2" id="KW-1185">Reference proteome</keyword>
<protein>
    <submittedName>
        <fullName evidence="1">Uncharacterized protein</fullName>
    </submittedName>
</protein>
<dbReference type="EMBL" id="ASGP02000001">
    <property type="protein sequence ID" value="KAH9527376.1"/>
    <property type="molecule type" value="Genomic_DNA"/>
</dbReference>
<dbReference type="Proteomes" id="UP000790347">
    <property type="component" value="Unassembled WGS sequence"/>
</dbReference>
<accession>A0A922IBR9</accession>